<evidence type="ECO:0000256" key="8">
    <source>
        <dbReference type="ARBA" id="ARBA00023170"/>
    </source>
</evidence>
<evidence type="ECO:0000313" key="14">
    <source>
        <dbReference type="Proteomes" id="UP001162483"/>
    </source>
</evidence>
<keyword evidence="5 11" id="KW-1133">Transmembrane helix</keyword>
<evidence type="ECO:0000259" key="12">
    <source>
        <dbReference type="PROSITE" id="PS50262"/>
    </source>
</evidence>
<dbReference type="InterPro" id="IPR000276">
    <property type="entry name" value="GPCR_Rhodpsn"/>
</dbReference>
<proteinExistence type="inferred from homology"/>
<evidence type="ECO:0000256" key="11">
    <source>
        <dbReference type="RuleBase" id="RU363047"/>
    </source>
</evidence>
<keyword evidence="7 11" id="KW-0472">Membrane</keyword>
<sequence>MYLLTIFGNLIIITLISLMSMLHTPMYFFLCNLSVVDLTYVSTTLPKLLSITITQDNRIFFQDCITQLYFFTFCAICDIFVLTSMAYDRYVAVCKPLQYTAICKPLQYYLIMNRRVCATLTISIWFIAIINSVKYGIITSVLTFCSSQNLDHFYCDIKTLYTVTISDTSSREILIIVDDIFLAFIPFSLVLISYMYIISSIMKISSSAGRVKAFSSCTSHITTVILFYGPAIVHYANSEAGLSKEGDKWMSLIYMALVPMLNPLVYTLRNKEVLGAIKKLRTVARKLIYNIFI</sequence>
<dbReference type="CDD" id="cd13954">
    <property type="entry name" value="7tmA_OR"/>
    <property type="match status" value="1"/>
</dbReference>
<comment type="similarity">
    <text evidence="10">Belongs to the G-protein coupled receptor 1 family.</text>
</comment>
<dbReference type="PRINTS" id="PR00245">
    <property type="entry name" value="OLFACTORYR"/>
</dbReference>
<feature type="transmembrane region" description="Helical" evidence="11">
    <location>
        <begin position="116"/>
        <end position="137"/>
    </location>
</feature>
<dbReference type="SUPFAM" id="SSF81321">
    <property type="entry name" value="Family A G protein-coupled receptor-like"/>
    <property type="match status" value="1"/>
</dbReference>
<dbReference type="Proteomes" id="UP001162483">
    <property type="component" value="Unassembled WGS sequence"/>
</dbReference>
<evidence type="ECO:0000256" key="7">
    <source>
        <dbReference type="ARBA" id="ARBA00023136"/>
    </source>
</evidence>
<name>A0ABN9ELT4_9NEOB</name>
<keyword evidence="4 11" id="KW-0552">Olfaction</keyword>
<evidence type="ECO:0000256" key="5">
    <source>
        <dbReference type="ARBA" id="ARBA00022989"/>
    </source>
</evidence>
<protein>
    <recommendedName>
        <fullName evidence="11">Olfactory receptor</fullName>
    </recommendedName>
</protein>
<feature type="transmembrane region" description="Helical" evidence="11">
    <location>
        <begin position="211"/>
        <end position="229"/>
    </location>
</feature>
<feature type="domain" description="G-protein coupled receptors family 1 profile" evidence="12">
    <location>
        <begin position="8"/>
        <end position="266"/>
    </location>
</feature>
<dbReference type="Gene3D" id="1.20.1070.10">
    <property type="entry name" value="Rhodopsin 7-helix transmembrane proteins"/>
    <property type="match status" value="1"/>
</dbReference>
<evidence type="ECO:0000256" key="3">
    <source>
        <dbReference type="ARBA" id="ARBA00022692"/>
    </source>
</evidence>
<keyword evidence="14" id="KW-1185">Reference proteome</keyword>
<dbReference type="PROSITE" id="PS50262">
    <property type="entry name" value="G_PROTEIN_RECEP_F1_2"/>
    <property type="match status" value="1"/>
</dbReference>
<dbReference type="Pfam" id="PF13853">
    <property type="entry name" value="7tm_4"/>
    <property type="match status" value="1"/>
</dbReference>
<comment type="subcellular location">
    <subcellularLocation>
        <location evidence="1 11">Cell membrane</location>
        <topology evidence="1 11">Multi-pass membrane protein</topology>
    </subcellularLocation>
</comment>
<dbReference type="PRINTS" id="PR00237">
    <property type="entry name" value="GPCRRHODOPSN"/>
</dbReference>
<keyword evidence="6 10" id="KW-0297">G-protein coupled receptor</keyword>
<evidence type="ECO:0000256" key="1">
    <source>
        <dbReference type="ARBA" id="ARBA00004651"/>
    </source>
</evidence>
<dbReference type="PROSITE" id="PS00237">
    <property type="entry name" value="G_PROTEIN_RECEP_F1_1"/>
    <property type="match status" value="1"/>
</dbReference>
<dbReference type="InterPro" id="IPR000725">
    <property type="entry name" value="Olfact_rcpt"/>
</dbReference>
<dbReference type="InterPro" id="IPR017452">
    <property type="entry name" value="GPCR_Rhodpsn_7TM"/>
</dbReference>
<evidence type="ECO:0000256" key="4">
    <source>
        <dbReference type="ARBA" id="ARBA00022725"/>
    </source>
</evidence>
<evidence type="ECO:0000256" key="6">
    <source>
        <dbReference type="ARBA" id="ARBA00023040"/>
    </source>
</evidence>
<dbReference type="InterPro" id="IPR050516">
    <property type="entry name" value="Olfactory_GPCR"/>
</dbReference>
<keyword evidence="9 10" id="KW-0807">Transducer</keyword>
<keyword evidence="8 10" id="KW-0675">Receptor</keyword>
<evidence type="ECO:0000256" key="10">
    <source>
        <dbReference type="RuleBase" id="RU000688"/>
    </source>
</evidence>
<reference evidence="13" key="1">
    <citation type="submission" date="2023-05" db="EMBL/GenBank/DDBJ databases">
        <authorList>
            <person name="Stuckert A."/>
        </authorList>
    </citation>
    <scope>NUCLEOTIDE SEQUENCE</scope>
</reference>
<keyword evidence="2 11" id="KW-1003">Cell membrane</keyword>
<feature type="transmembrane region" description="Helical" evidence="11">
    <location>
        <begin position="180"/>
        <end position="199"/>
    </location>
</feature>
<keyword evidence="11" id="KW-0716">Sensory transduction</keyword>
<dbReference type="PANTHER" id="PTHR26452">
    <property type="entry name" value="OLFACTORY RECEPTOR"/>
    <property type="match status" value="1"/>
</dbReference>
<accession>A0ABN9ELT4</accession>
<dbReference type="EMBL" id="CATNWA010015575">
    <property type="protein sequence ID" value="CAI9584751.1"/>
    <property type="molecule type" value="Genomic_DNA"/>
</dbReference>
<keyword evidence="3 10" id="KW-0812">Transmembrane</keyword>
<evidence type="ECO:0000256" key="2">
    <source>
        <dbReference type="ARBA" id="ARBA00022475"/>
    </source>
</evidence>
<evidence type="ECO:0000313" key="13">
    <source>
        <dbReference type="EMBL" id="CAI9584751.1"/>
    </source>
</evidence>
<feature type="transmembrane region" description="Helical" evidence="11">
    <location>
        <begin position="68"/>
        <end position="87"/>
    </location>
</feature>
<gene>
    <name evidence="13" type="ORF">SPARVUS_LOCUS10077313</name>
</gene>
<feature type="transmembrane region" description="Helical" evidence="11">
    <location>
        <begin position="249"/>
        <end position="268"/>
    </location>
</feature>
<evidence type="ECO:0000256" key="9">
    <source>
        <dbReference type="ARBA" id="ARBA00023224"/>
    </source>
</evidence>
<feature type="transmembrane region" description="Helical" evidence="11">
    <location>
        <begin position="7"/>
        <end position="30"/>
    </location>
</feature>
<comment type="caution">
    <text evidence="13">The sequence shown here is derived from an EMBL/GenBank/DDBJ whole genome shotgun (WGS) entry which is preliminary data.</text>
</comment>
<organism evidence="13 14">
    <name type="scientific">Staurois parvus</name>
    <dbReference type="NCBI Taxonomy" id="386267"/>
    <lineage>
        <taxon>Eukaryota</taxon>
        <taxon>Metazoa</taxon>
        <taxon>Chordata</taxon>
        <taxon>Craniata</taxon>
        <taxon>Vertebrata</taxon>
        <taxon>Euteleostomi</taxon>
        <taxon>Amphibia</taxon>
        <taxon>Batrachia</taxon>
        <taxon>Anura</taxon>
        <taxon>Neobatrachia</taxon>
        <taxon>Ranoidea</taxon>
        <taxon>Ranidae</taxon>
        <taxon>Staurois</taxon>
    </lineage>
</organism>